<dbReference type="PANTHER" id="PTHR43280">
    <property type="entry name" value="ARAC-FAMILY TRANSCRIPTIONAL REGULATOR"/>
    <property type="match status" value="1"/>
</dbReference>
<feature type="domain" description="HTH araC/xylS-type" evidence="6">
    <location>
        <begin position="191"/>
        <end position="289"/>
    </location>
</feature>
<feature type="compositionally biased region" description="Low complexity" evidence="5">
    <location>
        <begin position="293"/>
        <end position="306"/>
    </location>
</feature>
<comment type="caution">
    <text evidence="7">The sequence shown here is derived from an EMBL/GenBank/DDBJ whole genome shotgun (WGS) entry which is preliminary data.</text>
</comment>
<dbReference type="PRINTS" id="PR00032">
    <property type="entry name" value="HTHARAC"/>
</dbReference>
<proteinExistence type="predicted"/>
<evidence type="ECO:0000256" key="1">
    <source>
        <dbReference type="ARBA" id="ARBA00023015"/>
    </source>
</evidence>
<dbReference type="Gene3D" id="2.60.120.10">
    <property type="entry name" value="Jelly Rolls"/>
    <property type="match status" value="1"/>
</dbReference>
<keyword evidence="4" id="KW-0804">Transcription</keyword>
<keyword evidence="1" id="KW-0805">Transcription regulation</keyword>
<dbReference type="InterPro" id="IPR047264">
    <property type="entry name" value="Cupin_HpaA-like_N"/>
</dbReference>
<dbReference type="InterPro" id="IPR014710">
    <property type="entry name" value="RmlC-like_jellyroll"/>
</dbReference>
<dbReference type="RefSeq" id="WP_188862066.1">
    <property type="nucleotide sequence ID" value="NZ_BMLT01000010.1"/>
</dbReference>
<dbReference type="InterPro" id="IPR020449">
    <property type="entry name" value="Tscrpt_reg_AraC-type_HTH"/>
</dbReference>
<name>A0A918DW71_9GAMM</name>
<dbReference type="InterPro" id="IPR018060">
    <property type="entry name" value="HTH_AraC"/>
</dbReference>
<keyword evidence="3" id="KW-0010">Activator</keyword>
<evidence type="ECO:0000313" key="8">
    <source>
        <dbReference type="Proteomes" id="UP000599578"/>
    </source>
</evidence>
<dbReference type="InterPro" id="IPR003313">
    <property type="entry name" value="AraC-bd"/>
</dbReference>
<dbReference type="CDD" id="cd06999">
    <property type="entry name" value="cupin_HpaA-like_N"/>
    <property type="match status" value="1"/>
</dbReference>
<dbReference type="Pfam" id="PF02311">
    <property type="entry name" value="AraC_binding"/>
    <property type="match status" value="1"/>
</dbReference>
<dbReference type="GO" id="GO:0003700">
    <property type="term" value="F:DNA-binding transcription factor activity"/>
    <property type="evidence" value="ECO:0007669"/>
    <property type="project" value="InterPro"/>
</dbReference>
<organism evidence="7 8">
    <name type="scientific">Marinobacterium nitratireducens</name>
    <dbReference type="NCBI Taxonomy" id="518897"/>
    <lineage>
        <taxon>Bacteria</taxon>
        <taxon>Pseudomonadati</taxon>
        <taxon>Pseudomonadota</taxon>
        <taxon>Gammaproteobacteria</taxon>
        <taxon>Oceanospirillales</taxon>
        <taxon>Oceanospirillaceae</taxon>
        <taxon>Marinobacterium</taxon>
    </lineage>
</organism>
<evidence type="ECO:0000256" key="5">
    <source>
        <dbReference type="SAM" id="MobiDB-lite"/>
    </source>
</evidence>
<dbReference type="Pfam" id="PF12833">
    <property type="entry name" value="HTH_18"/>
    <property type="match status" value="1"/>
</dbReference>
<keyword evidence="2" id="KW-0238">DNA-binding</keyword>
<evidence type="ECO:0000313" key="7">
    <source>
        <dbReference type="EMBL" id="GGO86246.1"/>
    </source>
</evidence>
<dbReference type="Proteomes" id="UP000599578">
    <property type="component" value="Unassembled WGS sequence"/>
</dbReference>
<dbReference type="InterPro" id="IPR037923">
    <property type="entry name" value="HTH-like"/>
</dbReference>
<dbReference type="PANTHER" id="PTHR43280:SF32">
    <property type="entry name" value="TRANSCRIPTIONAL REGULATORY PROTEIN"/>
    <property type="match status" value="1"/>
</dbReference>
<dbReference type="SMART" id="SM00342">
    <property type="entry name" value="HTH_ARAC"/>
    <property type="match status" value="1"/>
</dbReference>
<evidence type="ECO:0000259" key="6">
    <source>
        <dbReference type="PROSITE" id="PS01124"/>
    </source>
</evidence>
<dbReference type="PROSITE" id="PS01124">
    <property type="entry name" value="HTH_ARAC_FAMILY_2"/>
    <property type="match status" value="1"/>
</dbReference>
<evidence type="ECO:0000256" key="4">
    <source>
        <dbReference type="ARBA" id="ARBA00023163"/>
    </source>
</evidence>
<dbReference type="SUPFAM" id="SSF51215">
    <property type="entry name" value="Regulatory protein AraC"/>
    <property type="match status" value="1"/>
</dbReference>
<keyword evidence="8" id="KW-1185">Reference proteome</keyword>
<accession>A0A918DW71</accession>
<dbReference type="Gene3D" id="1.10.10.60">
    <property type="entry name" value="Homeodomain-like"/>
    <property type="match status" value="1"/>
</dbReference>
<sequence length="315" mass="36284">MPQNIPTVQLYGEEIWQQTPDYLHCEPLITRSREHRFQIRPHRHPGITQVFHLRRGQGDAKIDGRRLEVRAPSLILISPMTVHDFAWSADVSGTVLSVATARLERARRSQDDPAPLSHTSLVRLKQQDRELDLLFEMLLAEYRRPPDSARDGALQAFVNLLAVRVDRLEQERLEEERHGKDRQHRGQLHLKRFLDGVNRDYVQQRTVESYAEELGITAPYLNQLCRELTGRNALQIIHERLVIEARRSLIYTALRVSEIAYELGFSDPAYFTRFFRRHTGHSPRAFRRENAQDTGSSGSFSASATDGVTHQPEPG</sequence>
<evidence type="ECO:0000256" key="3">
    <source>
        <dbReference type="ARBA" id="ARBA00023159"/>
    </source>
</evidence>
<gene>
    <name evidence="7" type="ORF">GCM10011348_36660</name>
</gene>
<protein>
    <submittedName>
        <fullName evidence="7">AraC family transcriptional regulator</fullName>
    </submittedName>
</protein>
<evidence type="ECO:0000256" key="2">
    <source>
        <dbReference type="ARBA" id="ARBA00023125"/>
    </source>
</evidence>
<dbReference type="InterPro" id="IPR009057">
    <property type="entry name" value="Homeodomain-like_sf"/>
</dbReference>
<reference evidence="7 8" key="1">
    <citation type="journal article" date="2014" name="Int. J. Syst. Evol. Microbiol.">
        <title>Complete genome sequence of Corynebacterium casei LMG S-19264T (=DSM 44701T), isolated from a smear-ripened cheese.</title>
        <authorList>
            <consortium name="US DOE Joint Genome Institute (JGI-PGF)"/>
            <person name="Walter F."/>
            <person name="Albersmeier A."/>
            <person name="Kalinowski J."/>
            <person name="Ruckert C."/>
        </authorList>
    </citation>
    <scope>NUCLEOTIDE SEQUENCE [LARGE SCALE GENOMIC DNA]</scope>
    <source>
        <strain evidence="7 8">CGMCC 1.7286</strain>
    </source>
</reference>
<dbReference type="GO" id="GO:0043565">
    <property type="term" value="F:sequence-specific DNA binding"/>
    <property type="evidence" value="ECO:0007669"/>
    <property type="project" value="InterPro"/>
</dbReference>
<dbReference type="SUPFAM" id="SSF46689">
    <property type="entry name" value="Homeodomain-like"/>
    <property type="match status" value="1"/>
</dbReference>
<dbReference type="AlphaFoldDB" id="A0A918DW71"/>
<dbReference type="EMBL" id="BMLT01000010">
    <property type="protein sequence ID" value="GGO86246.1"/>
    <property type="molecule type" value="Genomic_DNA"/>
</dbReference>
<feature type="region of interest" description="Disordered" evidence="5">
    <location>
        <begin position="283"/>
        <end position="315"/>
    </location>
</feature>